<feature type="region of interest" description="Disordered" evidence="1">
    <location>
        <begin position="53"/>
        <end position="73"/>
    </location>
</feature>
<dbReference type="EMBL" id="CAJJDO010000091">
    <property type="protein sequence ID" value="CAD8188207.1"/>
    <property type="molecule type" value="Genomic_DNA"/>
</dbReference>
<evidence type="ECO:0000256" key="1">
    <source>
        <dbReference type="SAM" id="MobiDB-lite"/>
    </source>
</evidence>
<feature type="compositionally biased region" description="Basic residues" evidence="1">
    <location>
        <begin position="60"/>
        <end position="73"/>
    </location>
</feature>
<proteinExistence type="predicted"/>
<keyword evidence="3" id="KW-1185">Reference proteome</keyword>
<evidence type="ECO:0000313" key="2">
    <source>
        <dbReference type="EMBL" id="CAD8188207.1"/>
    </source>
</evidence>
<dbReference type="OrthoDB" id="299956at2759"/>
<accession>A0A8S1WHW3</accession>
<evidence type="ECO:0000313" key="3">
    <source>
        <dbReference type="Proteomes" id="UP000689195"/>
    </source>
</evidence>
<comment type="caution">
    <text evidence="2">The sequence shown here is derived from an EMBL/GenBank/DDBJ whole genome shotgun (WGS) entry which is preliminary data.</text>
</comment>
<reference evidence="2" key="1">
    <citation type="submission" date="2021-01" db="EMBL/GenBank/DDBJ databases">
        <authorList>
            <consortium name="Genoscope - CEA"/>
            <person name="William W."/>
        </authorList>
    </citation>
    <scope>NUCLEOTIDE SEQUENCE</scope>
</reference>
<dbReference type="Proteomes" id="UP000689195">
    <property type="component" value="Unassembled WGS sequence"/>
</dbReference>
<organism evidence="2 3">
    <name type="scientific">Paramecium pentaurelia</name>
    <dbReference type="NCBI Taxonomy" id="43138"/>
    <lineage>
        <taxon>Eukaryota</taxon>
        <taxon>Sar</taxon>
        <taxon>Alveolata</taxon>
        <taxon>Ciliophora</taxon>
        <taxon>Intramacronucleata</taxon>
        <taxon>Oligohymenophorea</taxon>
        <taxon>Peniculida</taxon>
        <taxon>Parameciidae</taxon>
        <taxon>Paramecium</taxon>
    </lineage>
</organism>
<protein>
    <submittedName>
        <fullName evidence="2">Uncharacterized protein</fullName>
    </submittedName>
</protein>
<sequence>MLLHVRTSSGYRESLRKSLSRKRERILSFQQISRPELADLSNQCTSKFDKNETKLEQRKSKVKNMKQNSYKKKPQVKLSYVPEMTLYQKILQKYF</sequence>
<name>A0A8S1WHW3_9CILI</name>
<dbReference type="AlphaFoldDB" id="A0A8S1WHW3"/>
<gene>
    <name evidence="2" type="ORF">PPENT_87.1.T0910021</name>
</gene>